<dbReference type="PANTHER" id="PTHR43346">
    <property type="entry name" value="LIGAND BINDING DOMAIN PROTEIN, PUTATIVE (AFU_ORTHOLOGUE AFUA_6G14370)-RELATED"/>
    <property type="match status" value="1"/>
</dbReference>
<dbReference type="InterPro" id="IPR013096">
    <property type="entry name" value="Cupin_2"/>
</dbReference>
<dbReference type="InterPro" id="IPR011051">
    <property type="entry name" value="RmlC_Cupin_sf"/>
</dbReference>
<protein>
    <submittedName>
        <fullName evidence="3">RmlC-like cupin</fullName>
    </submittedName>
</protein>
<name>A0A2V5JAH3_9EURO</name>
<organism evidence="3 4">
    <name type="scientific">Aspergillus indologenus CBS 114.80</name>
    <dbReference type="NCBI Taxonomy" id="1450541"/>
    <lineage>
        <taxon>Eukaryota</taxon>
        <taxon>Fungi</taxon>
        <taxon>Dikarya</taxon>
        <taxon>Ascomycota</taxon>
        <taxon>Pezizomycotina</taxon>
        <taxon>Eurotiomycetes</taxon>
        <taxon>Eurotiomycetidae</taxon>
        <taxon>Eurotiales</taxon>
        <taxon>Aspergillaceae</taxon>
        <taxon>Aspergillus</taxon>
        <taxon>Aspergillus subgen. Circumdati</taxon>
    </lineage>
</organism>
<feature type="compositionally biased region" description="Acidic residues" evidence="1">
    <location>
        <begin position="194"/>
        <end position="205"/>
    </location>
</feature>
<dbReference type="Pfam" id="PF07883">
    <property type="entry name" value="Cupin_2"/>
    <property type="match status" value="1"/>
</dbReference>
<feature type="compositionally biased region" description="Polar residues" evidence="1">
    <location>
        <begin position="57"/>
        <end position="69"/>
    </location>
</feature>
<dbReference type="CDD" id="cd02223">
    <property type="entry name" value="cupin_Bh2720-like"/>
    <property type="match status" value="1"/>
</dbReference>
<dbReference type="AlphaFoldDB" id="A0A2V5JAH3"/>
<feature type="compositionally biased region" description="Basic and acidic residues" evidence="1">
    <location>
        <begin position="181"/>
        <end position="193"/>
    </location>
</feature>
<keyword evidence="4" id="KW-1185">Reference proteome</keyword>
<evidence type="ECO:0000259" key="2">
    <source>
        <dbReference type="Pfam" id="PF07883"/>
    </source>
</evidence>
<dbReference type="Gene3D" id="2.60.120.10">
    <property type="entry name" value="Jelly Rolls"/>
    <property type="match status" value="1"/>
</dbReference>
<reference evidence="3 4" key="1">
    <citation type="submission" date="2018-02" db="EMBL/GenBank/DDBJ databases">
        <title>The genomes of Aspergillus section Nigri reveals drivers in fungal speciation.</title>
        <authorList>
            <consortium name="DOE Joint Genome Institute"/>
            <person name="Vesth T.C."/>
            <person name="Nybo J."/>
            <person name="Theobald S."/>
            <person name="Brandl J."/>
            <person name="Frisvad J.C."/>
            <person name="Nielsen K.F."/>
            <person name="Lyhne E.K."/>
            <person name="Kogle M.E."/>
            <person name="Kuo A."/>
            <person name="Riley R."/>
            <person name="Clum A."/>
            <person name="Nolan M."/>
            <person name="Lipzen A."/>
            <person name="Salamov A."/>
            <person name="Henrissat B."/>
            <person name="Wiebenga A."/>
            <person name="De vries R.P."/>
            <person name="Grigoriev I.V."/>
            <person name="Mortensen U.H."/>
            <person name="Andersen M.R."/>
            <person name="Baker S.E."/>
        </authorList>
    </citation>
    <scope>NUCLEOTIDE SEQUENCE [LARGE SCALE GENOMIC DNA]</scope>
    <source>
        <strain evidence="3 4">CBS 114.80</strain>
    </source>
</reference>
<evidence type="ECO:0000313" key="3">
    <source>
        <dbReference type="EMBL" id="PYI35507.1"/>
    </source>
</evidence>
<proteinExistence type="predicted"/>
<feature type="region of interest" description="Disordered" evidence="1">
    <location>
        <begin position="48"/>
        <end position="69"/>
    </location>
</feature>
<dbReference type="InterPro" id="IPR014710">
    <property type="entry name" value="RmlC-like_jellyroll"/>
</dbReference>
<dbReference type="Proteomes" id="UP000248817">
    <property type="component" value="Unassembled WGS sequence"/>
</dbReference>
<evidence type="ECO:0000256" key="1">
    <source>
        <dbReference type="SAM" id="MobiDB-lite"/>
    </source>
</evidence>
<feature type="compositionally biased region" description="Basic and acidic residues" evidence="1">
    <location>
        <begin position="209"/>
        <end position="219"/>
    </location>
</feature>
<gene>
    <name evidence="3" type="ORF">BP00DRAFT_422256</name>
</gene>
<dbReference type="EMBL" id="KZ825469">
    <property type="protein sequence ID" value="PYI35507.1"/>
    <property type="molecule type" value="Genomic_DNA"/>
</dbReference>
<sequence length="225" mass="24651">MPCIPSPSSTLTRQFPSATRTLLKTSTPKPLTLTPSRTIRIPLLAATPSPKHRKHSTTTNLNKYTAGNMTSQPPKNEMVYFPGVMSPSRKFGVFRKVLHTGLYSQFVAMEVPVNGEIGDEVHTVDQTLIFTHGTGKAIVAGKEQEVKQGDVVIVPAGTQHQFLNAGDTSLELVTIYAPAEHDPRTVHQTKEEGDAQEEAGEDEAPEWSQRSKSENERIGLVKVPQ</sequence>
<dbReference type="SUPFAM" id="SSF51182">
    <property type="entry name" value="RmlC-like cupins"/>
    <property type="match status" value="1"/>
</dbReference>
<evidence type="ECO:0000313" key="4">
    <source>
        <dbReference type="Proteomes" id="UP000248817"/>
    </source>
</evidence>
<feature type="region of interest" description="Disordered" evidence="1">
    <location>
        <begin position="181"/>
        <end position="225"/>
    </location>
</feature>
<feature type="domain" description="Cupin type-2" evidence="2">
    <location>
        <begin position="109"/>
        <end position="176"/>
    </location>
</feature>
<dbReference type="InterPro" id="IPR052538">
    <property type="entry name" value="Flavonoid_dioxygenase-like"/>
</dbReference>
<accession>A0A2V5JAH3</accession>
<dbReference type="PANTHER" id="PTHR43346:SF1">
    <property type="entry name" value="QUERCETIN 2,3-DIOXYGENASE-RELATED"/>
    <property type="match status" value="1"/>
</dbReference>